<feature type="domain" description="DUF4942" evidence="2">
    <location>
        <begin position="281"/>
        <end position="483"/>
    </location>
</feature>
<dbReference type="InterPro" id="IPR031339">
    <property type="entry name" value="DUF4942"/>
</dbReference>
<evidence type="ECO:0000256" key="1">
    <source>
        <dbReference type="SAM" id="MobiDB-lite"/>
    </source>
</evidence>
<dbReference type="EMBL" id="JANZQH010000015">
    <property type="protein sequence ID" value="MCT2409979.1"/>
    <property type="molecule type" value="Genomic_DNA"/>
</dbReference>
<feature type="region of interest" description="Disordered" evidence="1">
    <location>
        <begin position="495"/>
        <end position="520"/>
    </location>
</feature>
<organism evidence="3 4">
    <name type="scientific">Chryseobacterium pyrolae</name>
    <dbReference type="NCBI Taxonomy" id="2987481"/>
    <lineage>
        <taxon>Bacteria</taxon>
        <taxon>Pseudomonadati</taxon>
        <taxon>Bacteroidota</taxon>
        <taxon>Flavobacteriia</taxon>
        <taxon>Flavobacteriales</taxon>
        <taxon>Weeksellaceae</taxon>
        <taxon>Chryseobacterium group</taxon>
        <taxon>Chryseobacterium</taxon>
    </lineage>
</organism>
<proteinExistence type="predicted"/>
<evidence type="ECO:0000259" key="2">
    <source>
        <dbReference type="Pfam" id="PF13708"/>
    </source>
</evidence>
<sequence length="520" mass="61328">MAIFNSNFYPTPEDLIRKLLEPYRVTGKYDWQDMFRINGNILEPSAGKGDIAKFIQDKTKSKVFCIELEPELQQILRADGFPVIHSDFLSYEKDMYFDFIIMNPPFDNGDLHLLKAIELSSNTKIACILNAETIKNPYSENRKRLAFFLKKYEAKIDFIENAFIDAERKTNVEVALIWFEIKKNDSFFEFNYVKDEEISNEFDFNFSQFEVQKNDIINNLKIRCEKTKIALIEKIKADAKFKYYWEQFADEGYQNEEDWILKNETPENIFSHFSIKSKVFMWNYVIKYLDVKRYMSSSMIKNYDAFISQQSMMSFNKENIFSFFSMVMGNQDNIIKEMIIDVFDNLTSYAHANILPVPKWKTNSAYKINKKIIAPAYVKYGDYCNADHLRKYGDAFKLGYSDWGRSNLSDLDKVLCVISGKSLNEITSISMALEDKFNLIGKVRTGDTFEKECHSTFFRIKFHKKGTIHLEFKDKELWDEFNYQACLGKNWIPDDEKRKDTPKKSDRTEKNSEILQLEFN</sequence>
<protein>
    <submittedName>
        <fullName evidence="3">DUF4942 domain-containing protein</fullName>
    </submittedName>
</protein>
<gene>
    <name evidence="3" type="ORF">NZD88_20685</name>
</gene>
<keyword evidence="4" id="KW-1185">Reference proteome</keyword>
<dbReference type="InterPro" id="IPR002052">
    <property type="entry name" value="DNA_methylase_N6_adenine_CS"/>
</dbReference>
<dbReference type="Pfam" id="PF13708">
    <property type="entry name" value="DUF4942"/>
    <property type="match status" value="1"/>
</dbReference>
<dbReference type="RefSeq" id="WP_259831670.1">
    <property type="nucleotide sequence ID" value="NZ_JANZQH010000015.1"/>
</dbReference>
<dbReference type="CDD" id="cd02440">
    <property type="entry name" value="AdoMet_MTases"/>
    <property type="match status" value="1"/>
</dbReference>
<dbReference type="PROSITE" id="PS00092">
    <property type="entry name" value="N6_MTASE"/>
    <property type="match status" value="1"/>
</dbReference>
<feature type="compositionally biased region" description="Basic and acidic residues" evidence="1">
    <location>
        <begin position="495"/>
        <end position="512"/>
    </location>
</feature>
<comment type="caution">
    <text evidence="3">The sequence shown here is derived from an EMBL/GenBank/DDBJ whole genome shotgun (WGS) entry which is preliminary data.</text>
</comment>
<evidence type="ECO:0000313" key="3">
    <source>
        <dbReference type="EMBL" id="MCT2409979.1"/>
    </source>
</evidence>
<dbReference type="Proteomes" id="UP001142057">
    <property type="component" value="Unassembled WGS sequence"/>
</dbReference>
<dbReference type="SUPFAM" id="SSF53335">
    <property type="entry name" value="S-adenosyl-L-methionine-dependent methyltransferases"/>
    <property type="match status" value="1"/>
</dbReference>
<accession>A0ABT2IN17</accession>
<dbReference type="Gene3D" id="3.40.50.150">
    <property type="entry name" value="Vaccinia Virus protein VP39"/>
    <property type="match status" value="1"/>
</dbReference>
<evidence type="ECO:0000313" key="4">
    <source>
        <dbReference type="Proteomes" id="UP001142057"/>
    </source>
</evidence>
<name>A0ABT2IN17_9FLAO</name>
<dbReference type="InterPro" id="IPR029063">
    <property type="entry name" value="SAM-dependent_MTases_sf"/>
</dbReference>
<reference evidence="3" key="1">
    <citation type="submission" date="2022-08" db="EMBL/GenBank/DDBJ databases">
        <title>Chryseobacterium antibioticum,isolated from the rhizosphere soil of Pyrola in Tibet.</title>
        <authorList>
            <person name="Kan Y."/>
        </authorList>
    </citation>
    <scope>NUCLEOTIDE SEQUENCE</scope>
    <source>
        <strain evidence="3">Pc2-12</strain>
    </source>
</reference>